<dbReference type="InterPro" id="IPR036280">
    <property type="entry name" value="Multihaem_cyt_sf"/>
</dbReference>
<name>A0A7V3E6Q6_9BACT</name>
<protein>
    <submittedName>
        <fullName evidence="1">CxxxxCH/CxxCH domain-containing protein</fullName>
    </submittedName>
</protein>
<dbReference type="InterPro" id="IPR010176">
    <property type="entry name" value="C4xCH_C2xCH_motif_GEOSU"/>
</dbReference>
<dbReference type="NCBIfam" id="TIGR01904">
    <property type="entry name" value="GSu_C4xC__C2xCH"/>
    <property type="match status" value="1"/>
</dbReference>
<sequence>MKRVIGMIVQVRFVIIVIQALHLLRKKQMDFVTIVTGYNMKTKHTYIPVIIFSLLIISACSDMRVDVQPAPEIGVHKEGITNPRSANFHGVLIQNLNWKLSECQNCHAADYSGGITGASCLSCHTQPAGPEACNTCHGDFKNPTIIAPNKGAHYKHLYTNTCGKQVQCNTCHLIPSEFKSEGHIDASSGAEIIFSSFALIQTNESNTQDYDNSLPLFTPNPVYNKTNQTCSNTYCHGYFKNGNIENAVSFTAGSNGAKCGSCHGDVATGNPLPKTSAQGGTHPNVTACNSCHSGVVNLVNGVWVISDPTKHINGLLNIFGQEREY</sequence>
<reference evidence="1" key="1">
    <citation type="journal article" date="2020" name="mSystems">
        <title>Genome- and Community-Level Interaction Insights into Carbon Utilization and Element Cycling Functions of Hydrothermarchaeota in Hydrothermal Sediment.</title>
        <authorList>
            <person name="Zhou Z."/>
            <person name="Liu Y."/>
            <person name="Xu W."/>
            <person name="Pan J."/>
            <person name="Luo Z.H."/>
            <person name="Li M."/>
        </authorList>
    </citation>
    <scope>NUCLEOTIDE SEQUENCE [LARGE SCALE GENOMIC DNA]</scope>
    <source>
        <strain evidence="1">SpSt-479</strain>
    </source>
</reference>
<dbReference type="Pfam" id="PF09698">
    <property type="entry name" value="GSu_C4xC__C2xCH"/>
    <property type="match status" value="1"/>
</dbReference>
<comment type="caution">
    <text evidence="1">The sequence shown here is derived from an EMBL/GenBank/DDBJ whole genome shotgun (WGS) entry which is preliminary data.</text>
</comment>
<dbReference type="EMBL" id="DSUJ01000008">
    <property type="protein sequence ID" value="HFI91051.1"/>
    <property type="molecule type" value="Genomic_DNA"/>
</dbReference>
<dbReference type="Gene3D" id="3.90.10.10">
    <property type="entry name" value="Cytochrome C3"/>
    <property type="match status" value="1"/>
</dbReference>
<dbReference type="SUPFAM" id="SSF48695">
    <property type="entry name" value="Multiheme cytochromes"/>
    <property type="match status" value="1"/>
</dbReference>
<gene>
    <name evidence="1" type="ORF">ENS31_05880</name>
</gene>
<dbReference type="AlphaFoldDB" id="A0A7V3E6Q6"/>
<organism evidence="1">
    <name type="scientific">Ignavibacterium album</name>
    <dbReference type="NCBI Taxonomy" id="591197"/>
    <lineage>
        <taxon>Bacteria</taxon>
        <taxon>Pseudomonadati</taxon>
        <taxon>Ignavibacteriota</taxon>
        <taxon>Ignavibacteria</taxon>
        <taxon>Ignavibacteriales</taxon>
        <taxon>Ignavibacteriaceae</taxon>
        <taxon>Ignavibacterium</taxon>
    </lineage>
</organism>
<evidence type="ECO:0000313" key="1">
    <source>
        <dbReference type="EMBL" id="HFI91051.1"/>
    </source>
</evidence>
<proteinExistence type="predicted"/>
<accession>A0A7V3E6Q6</accession>